<reference evidence="2" key="1">
    <citation type="journal article" date="2023" name="Insect Mol. Biol.">
        <title>Genome sequencing provides insights into the evolution of gene families encoding plant cell wall-degrading enzymes in longhorned beetles.</title>
        <authorList>
            <person name="Shin N.R."/>
            <person name="Okamura Y."/>
            <person name="Kirsch R."/>
            <person name="Pauchet Y."/>
        </authorList>
    </citation>
    <scope>NUCLEOTIDE SEQUENCE</scope>
    <source>
        <strain evidence="2">MMC_N1</strain>
    </source>
</reference>
<organism evidence="2 3">
    <name type="scientific">Molorchus minor</name>
    <dbReference type="NCBI Taxonomy" id="1323400"/>
    <lineage>
        <taxon>Eukaryota</taxon>
        <taxon>Metazoa</taxon>
        <taxon>Ecdysozoa</taxon>
        <taxon>Arthropoda</taxon>
        <taxon>Hexapoda</taxon>
        <taxon>Insecta</taxon>
        <taxon>Pterygota</taxon>
        <taxon>Neoptera</taxon>
        <taxon>Endopterygota</taxon>
        <taxon>Coleoptera</taxon>
        <taxon>Polyphaga</taxon>
        <taxon>Cucujiformia</taxon>
        <taxon>Chrysomeloidea</taxon>
        <taxon>Cerambycidae</taxon>
        <taxon>Lamiinae</taxon>
        <taxon>Monochamini</taxon>
        <taxon>Molorchus</taxon>
    </lineage>
</organism>
<evidence type="ECO:0000313" key="2">
    <source>
        <dbReference type="EMBL" id="KAJ8977364.1"/>
    </source>
</evidence>
<evidence type="ECO:0000256" key="1">
    <source>
        <dbReference type="SAM" id="MobiDB-lite"/>
    </source>
</evidence>
<name>A0ABQ9JIC4_9CUCU</name>
<sequence length="118" mass="12680">MKVKMGFLETTSGPGPVSGFGPGSGSGSGSGPGYTRIHSRETRQSTVSNSPGYYTCQKIIDDNWTPRVSLTSVFSSFERAGTEHHVCKPVGPYAFAIFMADKGNFYSVKDIRGDSVIF</sequence>
<feature type="compositionally biased region" description="Gly residues" evidence="1">
    <location>
        <begin position="16"/>
        <end position="32"/>
    </location>
</feature>
<proteinExistence type="predicted"/>
<dbReference type="EMBL" id="JAPWTJ010000557">
    <property type="protein sequence ID" value="KAJ8977364.1"/>
    <property type="molecule type" value="Genomic_DNA"/>
</dbReference>
<accession>A0ABQ9JIC4</accession>
<gene>
    <name evidence="2" type="ORF">NQ317_007439</name>
</gene>
<evidence type="ECO:0000313" key="3">
    <source>
        <dbReference type="Proteomes" id="UP001162164"/>
    </source>
</evidence>
<feature type="region of interest" description="Disordered" evidence="1">
    <location>
        <begin position="9"/>
        <end position="49"/>
    </location>
</feature>
<keyword evidence="3" id="KW-1185">Reference proteome</keyword>
<comment type="caution">
    <text evidence="2">The sequence shown here is derived from an EMBL/GenBank/DDBJ whole genome shotgun (WGS) entry which is preliminary data.</text>
</comment>
<protein>
    <submittedName>
        <fullName evidence="2">Uncharacterized protein</fullName>
    </submittedName>
</protein>
<dbReference type="Proteomes" id="UP001162164">
    <property type="component" value="Unassembled WGS sequence"/>
</dbReference>